<feature type="transmembrane region" description="Helical" evidence="6">
    <location>
        <begin position="315"/>
        <end position="342"/>
    </location>
</feature>
<accession>A0ABU3P0M7</accession>
<evidence type="ECO:0000256" key="5">
    <source>
        <dbReference type="ARBA" id="ARBA00023136"/>
    </source>
</evidence>
<dbReference type="CDD" id="cd06581">
    <property type="entry name" value="TM_PBP1_LivM_like"/>
    <property type="match status" value="1"/>
</dbReference>
<gene>
    <name evidence="7" type="ORF">Q4T40_15270</name>
</gene>
<feature type="transmembrane region" description="Helical" evidence="6">
    <location>
        <begin position="231"/>
        <end position="250"/>
    </location>
</feature>
<keyword evidence="3 6" id="KW-0812">Transmembrane</keyword>
<protein>
    <submittedName>
        <fullName evidence="7">Branched-chain amino acid ABC transporter permease</fullName>
    </submittedName>
</protein>
<dbReference type="InterPro" id="IPR043428">
    <property type="entry name" value="LivM-like"/>
</dbReference>
<evidence type="ECO:0000256" key="4">
    <source>
        <dbReference type="ARBA" id="ARBA00022989"/>
    </source>
</evidence>
<feature type="transmembrane region" description="Helical" evidence="6">
    <location>
        <begin position="117"/>
        <end position="136"/>
    </location>
</feature>
<feature type="transmembrane region" description="Helical" evidence="6">
    <location>
        <begin position="280"/>
        <end position="300"/>
    </location>
</feature>
<dbReference type="PANTHER" id="PTHR30482">
    <property type="entry name" value="HIGH-AFFINITY BRANCHED-CHAIN AMINO ACID TRANSPORT SYSTEM PERMEASE"/>
    <property type="match status" value="1"/>
</dbReference>
<evidence type="ECO:0000256" key="1">
    <source>
        <dbReference type="ARBA" id="ARBA00004651"/>
    </source>
</evidence>
<sequence>MPNTALFTRQRLLAWGVSLLGCALLFTALVGSLAVALAVLVVALSLIVLGERRCQMETVYAAMNEHRRSSLAVVILFVVLLPFLFSGNSYLLHVLVMGGIHSIVALGLNFQVGSTGMVNFATAAFFGTGAYASALLATKFAISPWLATAAGTVAAAALGVVFGFPALKTRGYYLSLITIAMQIIFTLMIINTSWLGGPNGVPGIPAYTLGGASLRDSLALPGFSLPYQANYFYLVFLLLGLAMAAASRLYNSRVGLAWNAIEQDEIVAVTQGIDLTSTKLVAFALGAAFAGIAGGLYGHYTSFIGVEDFDFSKSLVFICMVLLGGMDNVVGVVLGALLLTIVDEKLRDFADYRMLMYSVILIVILLSRPQGLLPKRIRGYLPAEATGGQACMTAEERGAGTR</sequence>
<dbReference type="Proteomes" id="UP001254848">
    <property type="component" value="Unassembled WGS sequence"/>
</dbReference>
<dbReference type="InterPro" id="IPR001851">
    <property type="entry name" value="ABC_transp_permease"/>
</dbReference>
<keyword evidence="5 6" id="KW-0472">Membrane</keyword>
<evidence type="ECO:0000256" key="6">
    <source>
        <dbReference type="SAM" id="Phobius"/>
    </source>
</evidence>
<feature type="transmembrane region" description="Helical" evidence="6">
    <location>
        <begin position="171"/>
        <end position="190"/>
    </location>
</feature>
<name>A0ABU3P0M7_9FIRM</name>
<feature type="transmembrane region" description="Helical" evidence="6">
    <location>
        <begin position="354"/>
        <end position="373"/>
    </location>
</feature>
<dbReference type="PANTHER" id="PTHR30482:SF10">
    <property type="entry name" value="HIGH-AFFINITY BRANCHED-CHAIN AMINO ACID TRANSPORT PROTEIN BRAE"/>
    <property type="match status" value="1"/>
</dbReference>
<dbReference type="EMBL" id="JAUOZS010000001">
    <property type="protein sequence ID" value="MDT8902608.1"/>
    <property type="molecule type" value="Genomic_DNA"/>
</dbReference>
<keyword evidence="4 6" id="KW-1133">Transmembrane helix</keyword>
<keyword evidence="8" id="KW-1185">Reference proteome</keyword>
<proteinExistence type="predicted"/>
<organism evidence="7 8">
    <name type="scientific">Anaeroselena agilis</name>
    <dbReference type="NCBI Taxonomy" id="3063788"/>
    <lineage>
        <taxon>Bacteria</taxon>
        <taxon>Bacillati</taxon>
        <taxon>Bacillota</taxon>
        <taxon>Negativicutes</taxon>
        <taxon>Acetonemataceae</taxon>
        <taxon>Anaeroselena</taxon>
    </lineage>
</organism>
<comment type="subcellular location">
    <subcellularLocation>
        <location evidence="1">Cell membrane</location>
        <topology evidence="1">Multi-pass membrane protein</topology>
    </subcellularLocation>
</comment>
<dbReference type="RefSeq" id="WP_413781086.1">
    <property type="nucleotide sequence ID" value="NZ_JAUOZS010000001.1"/>
</dbReference>
<feature type="transmembrane region" description="Helical" evidence="6">
    <location>
        <begin position="142"/>
        <end position="164"/>
    </location>
</feature>
<evidence type="ECO:0000313" key="7">
    <source>
        <dbReference type="EMBL" id="MDT8902608.1"/>
    </source>
</evidence>
<reference evidence="7 8" key="1">
    <citation type="submission" date="2023-07" db="EMBL/GenBank/DDBJ databases">
        <title>The novel representative of Negativicutes class, Anaeroselena agilis gen. nov. sp. nov.</title>
        <authorList>
            <person name="Prokofeva M.I."/>
            <person name="Elcheninov A.G."/>
            <person name="Klyukina A."/>
            <person name="Kublanov I.V."/>
            <person name="Frolov E.N."/>
            <person name="Podosokorskaya O.A."/>
        </authorList>
    </citation>
    <scope>NUCLEOTIDE SEQUENCE [LARGE SCALE GENOMIC DNA]</scope>
    <source>
        <strain evidence="7 8">4137-cl</strain>
    </source>
</reference>
<evidence type="ECO:0000256" key="2">
    <source>
        <dbReference type="ARBA" id="ARBA00022475"/>
    </source>
</evidence>
<feature type="transmembrane region" description="Helical" evidence="6">
    <location>
        <begin position="69"/>
        <end position="85"/>
    </location>
</feature>
<dbReference type="Pfam" id="PF02653">
    <property type="entry name" value="BPD_transp_2"/>
    <property type="match status" value="1"/>
</dbReference>
<evidence type="ECO:0000313" key="8">
    <source>
        <dbReference type="Proteomes" id="UP001254848"/>
    </source>
</evidence>
<feature type="transmembrane region" description="Helical" evidence="6">
    <location>
        <begin position="15"/>
        <end position="48"/>
    </location>
</feature>
<feature type="transmembrane region" description="Helical" evidence="6">
    <location>
        <begin position="91"/>
        <end position="110"/>
    </location>
</feature>
<comment type="caution">
    <text evidence="7">The sequence shown here is derived from an EMBL/GenBank/DDBJ whole genome shotgun (WGS) entry which is preliminary data.</text>
</comment>
<evidence type="ECO:0000256" key="3">
    <source>
        <dbReference type="ARBA" id="ARBA00022692"/>
    </source>
</evidence>
<keyword evidence="2" id="KW-1003">Cell membrane</keyword>